<dbReference type="InterPro" id="IPR036116">
    <property type="entry name" value="FN3_sf"/>
</dbReference>
<keyword evidence="1" id="KW-0677">Repeat</keyword>
<dbReference type="PANTHER" id="PTHR46708">
    <property type="entry name" value="TENASCIN"/>
    <property type="match status" value="1"/>
</dbReference>
<evidence type="ECO:0000256" key="4">
    <source>
        <dbReference type="SAM" id="SignalP"/>
    </source>
</evidence>
<proteinExistence type="predicted"/>
<dbReference type="PANTHER" id="PTHR46708:SF2">
    <property type="entry name" value="FIBRONECTIN TYPE-III DOMAIN-CONTAINING PROTEIN"/>
    <property type="match status" value="1"/>
</dbReference>
<evidence type="ECO:0000259" key="7">
    <source>
        <dbReference type="PROSITE" id="PS51272"/>
    </source>
</evidence>
<feature type="chain" id="PRO_5036673863" evidence="4">
    <location>
        <begin position="29"/>
        <end position="2341"/>
    </location>
</feature>
<dbReference type="PROSITE" id="PS50853">
    <property type="entry name" value="FN3"/>
    <property type="match status" value="2"/>
</dbReference>
<evidence type="ECO:0000259" key="6">
    <source>
        <dbReference type="PROSITE" id="PS50853"/>
    </source>
</evidence>
<dbReference type="SMART" id="SM00060">
    <property type="entry name" value="FN3"/>
    <property type="match status" value="3"/>
</dbReference>
<reference evidence="8" key="2">
    <citation type="submission" date="2021-09" db="EMBL/GenBank/DDBJ databases">
        <authorList>
            <person name="Gilroy R."/>
        </authorList>
    </citation>
    <scope>NUCLEOTIDE SEQUENCE</scope>
    <source>
        <strain evidence="8">ChiGjej2B2-7701</strain>
    </source>
</reference>
<dbReference type="Pfam" id="PF00041">
    <property type="entry name" value="fn3"/>
    <property type="match status" value="2"/>
</dbReference>
<evidence type="ECO:0000313" key="8">
    <source>
        <dbReference type="EMBL" id="HJG31257.1"/>
    </source>
</evidence>
<dbReference type="InterPro" id="IPR003961">
    <property type="entry name" value="FN3_dom"/>
</dbReference>
<dbReference type="CDD" id="cd00063">
    <property type="entry name" value="FN3"/>
    <property type="match status" value="2"/>
</dbReference>
<keyword evidence="4" id="KW-0732">Signal</keyword>
<feature type="signal peptide" evidence="4">
    <location>
        <begin position="1"/>
        <end position="28"/>
    </location>
</feature>
<organism evidence="8 9">
    <name type="scientific">Collinsella ihumii</name>
    <dbReference type="NCBI Taxonomy" id="1720204"/>
    <lineage>
        <taxon>Bacteria</taxon>
        <taxon>Bacillati</taxon>
        <taxon>Actinomycetota</taxon>
        <taxon>Coriobacteriia</taxon>
        <taxon>Coriobacteriales</taxon>
        <taxon>Coriobacteriaceae</taxon>
        <taxon>Collinsella</taxon>
    </lineage>
</organism>
<dbReference type="GO" id="GO:0016798">
    <property type="term" value="F:hydrolase activity, acting on glycosyl bonds"/>
    <property type="evidence" value="ECO:0007669"/>
    <property type="project" value="UniProtKB-KW"/>
</dbReference>
<reference evidence="8" key="1">
    <citation type="journal article" date="2021" name="PeerJ">
        <title>Extensive microbial diversity within the chicken gut microbiome revealed by metagenomics and culture.</title>
        <authorList>
            <person name="Gilroy R."/>
            <person name="Ravi A."/>
            <person name="Getino M."/>
            <person name="Pursley I."/>
            <person name="Horton D.L."/>
            <person name="Alikhan N.F."/>
            <person name="Baker D."/>
            <person name="Gharbi K."/>
            <person name="Hall N."/>
            <person name="Watson M."/>
            <person name="Adriaenssens E.M."/>
            <person name="Foster-Nyarko E."/>
            <person name="Jarju S."/>
            <person name="Secka A."/>
            <person name="Antonio M."/>
            <person name="Oren A."/>
            <person name="Chaudhuri R.R."/>
            <person name="La Ragione R."/>
            <person name="Hildebrand F."/>
            <person name="Pallen M.J."/>
        </authorList>
    </citation>
    <scope>NUCLEOTIDE SEQUENCE</scope>
    <source>
        <strain evidence="8">ChiGjej2B2-7701</strain>
    </source>
</reference>
<dbReference type="PROSITE" id="PS51272">
    <property type="entry name" value="SLH"/>
    <property type="match status" value="3"/>
</dbReference>
<dbReference type="Proteomes" id="UP000746751">
    <property type="component" value="Unassembled WGS sequence"/>
</dbReference>
<feature type="domain" description="SLH" evidence="7">
    <location>
        <begin position="2219"/>
        <end position="2278"/>
    </location>
</feature>
<evidence type="ECO:0000256" key="3">
    <source>
        <dbReference type="SAM" id="MobiDB-lite"/>
    </source>
</evidence>
<evidence type="ECO:0000259" key="5">
    <source>
        <dbReference type="PROSITE" id="PS50835"/>
    </source>
</evidence>
<dbReference type="Pfam" id="PF18998">
    <property type="entry name" value="Flg_new_2"/>
    <property type="match status" value="3"/>
</dbReference>
<dbReference type="InterPro" id="IPR044060">
    <property type="entry name" value="Bacterial_rp_domain"/>
</dbReference>
<gene>
    <name evidence="8" type="ORF">K8U80_07655</name>
</gene>
<dbReference type="InterPro" id="IPR050991">
    <property type="entry name" value="ECM_Regulatory_Proteins"/>
</dbReference>
<feature type="domain" description="Ig-like" evidence="5">
    <location>
        <begin position="588"/>
        <end position="692"/>
    </location>
</feature>
<dbReference type="Pfam" id="PF00395">
    <property type="entry name" value="SLH"/>
    <property type="match status" value="3"/>
</dbReference>
<sequence length="2341" mass="245328">MGMSIRRIIRTLAIVLTMIVCVPNLAFAAGGSDKGYSVSTDWVSGTTTYSFTRTDDVNSIVANVEGDTILDFSKVEGKSQRSLLVTVKPQAEGSTVTVIGDPNIEHYVNIAVEGTDTHLVLKDFRTTSYVSFSSATGSPSLVYDGVCALNLLFANSGIETLEIKGSSPTSHLDFGSTSAEIDLILSGNISLNGSVSCDKLTVCDATIVCTDPTATNDYRNVIANKIHIENTTINDISSITSFDYLTSDDSQDEFSTSSIAIKNSTIVFNANVFEGNTGTAVLGNSHTINIEGSTVYGINANLTGCLGGTFQKIIIKDSEVHARSRNSAAIGPSDTLYSRYDEMGIKNPSITIYNSVVEAASTYGSAIGMPWINPSSSTSIADACHLSISISGSSNVTATSIASAAIGSGAEVYTNKVPEDGVEIEVGAGDITWGGTSSLSLLSSMLDLFGINSESEAETDIVEASGLRDECSVTISGTPIINAKSGSMAIYAGKISSPDTNVVQTTMVLADASGTYAPYAMETPGAVTTTNGTKIGELGYGYASVATTDIGAQDGALKYGDEELTNVDTGNNDFTISGSGIESFYATPTLSISGNIELTDASGSALEGTVTPGTTLKVNLNGLKPSQAARTANDGSFDGLTFTWYRNGQSIDGALKNTYSLTDGDKDAIINCVVSGKGFFKGSVASDAVVVSSASTAAAPKLASRTTSSITLQGAGEGYTYQLVGENTSWQTNTTFSNLKPGTSYVFVQKNASGIVSTPVTFMTVSESPSKSAFTIDNVNETLSFPAGVNLYSDSDCTYQLNGNSSKLSISISDLIGDTQKSVYARYATADPTDLQSVTVITIPARPAAPALEGLTPMVTSTSISFTGDSDVSYRLLANGAEVKRVDAGGTLAITFDNLKPSTAYTLQARCEASNSGSGNFRSAISSIDIITAATAPEAPALSASARRDGEGYESVTVGFSWTMANTNGATIGGYTILAKQADGAENPITIASVDADESSYETNTATITDLVPGQTYEFWLQAAWSASDSAENGTIESNQMTITLPNLLPDPSDFKIGYVAETLTVPDGVNLYADSACTEQITLDGQHTASITAYIAQANENPNSLYARYASADGDTEAVTEIEIPKRRPVSLDDPLSLKITYESIFIVELAYENAQYELIFAGNTINPTESEITSSGRINITWDGLESDTTYTLYKRLNAVEATDGQKGSFAAETSRDITTRQAVASTGHIMIPAGPSRSRQYDLTSLLSGAAISSVKETDDPSSILQFCGTAPQNQSAIILQLWTTEAEKTATIRVEAQQPDEGDYLFLDITIEAVDALAESDDGTLWVRSALDDTQQEQIKQAIGITSDGDTSLETAFALSPMNPVGGSEITNAAEQTVEFELSSDSGIKPGTYSVYRIDPDSHSATKIDASKSDSGVTFTAKGSSAWYAITYTAPEPTSHAIVVEQTENGTVSVAQNAIAEEIITVTPIPTPGFYLDALTITSNGTDVPTTSNPDGTYTFTMPDADVRIVATFTAITPNAPTLSAQVGEEPGTIDVTWTQSTDNGAVITSYSLAVTSNDGQHVEGSPLAVEPDQSSYQLTGLTQGERYTLQLTSYNHDASAASIAVSIDLPEPEEPEYTVNIAEGIENGAIAVSPTKAQEGTLVTITASPAEGYELDSVDVTDVNGTSVTTAKQEDGTITFQMPASNVNVTAAFKQVDTGEDIDDKDLNGQLDNVLDEADGQENVDAISLKTGAYELTSDLSVGSIADAHDVKLMTNTLYIGTDTTPATVDLDLRGYSLDADTCAIIVTEGSMLNLYDSGSSATGDDVRVGTISGKTGLTYTEDGKTYVYAGGVGVYGTFNMFGGQISGNTATGDEGYGGGVYVFGGAAFNMFGGEISGNAASTNGGGVAVRSADDSAPAPSSMKVGDAEINDWETVDGGDITAEMSVDIALMSTPDTASFDSSDGTFNLYGGTISNNQAPVGAGVHVGGKVTVNADATPPQAIIVSANRNDNLYVPAEKTIDLKGAPVSGSNIGVTMENGSGKFADSDADTARNALASFTSDNGSYYVASQSDGLALVVVPPPTYEPDVEIPGGGGSVTIDPRYPVEGDKVTITPVPDEGMTVDEVFVVDRDGEPIDLVDNGDGTWTYVQPADQVTITVTFVCDGGPLCPSAHLEDVDQSLWYHLSIDWAVTTGTLVGYDDGTFGPDNPITRAEMATVLWRISDEPQRTYDLPEDCDPEAFYAEAVAWALAEEVFHGYGDGSTFGPDDLLTREQAACVLKNSADRLGIDTSARADLSRYPDADEVSEWAEESLAWAVASDILHGFELEDGTREIQPLRACTRAEMAALLMNLSEKA</sequence>
<evidence type="ECO:0000256" key="1">
    <source>
        <dbReference type="ARBA" id="ARBA00022737"/>
    </source>
</evidence>
<protein>
    <submittedName>
        <fullName evidence="8">S-layer homology domain-containing protein</fullName>
    </submittedName>
</protein>
<accession>A0A921LRP7</accession>
<keyword evidence="2" id="KW-0378">Hydrolase</keyword>
<feature type="domain" description="SLH" evidence="7">
    <location>
        <begin position="2281"/>
        <end position="2341"/>
    </location>
</feature>
<comment type="caution">
    <text evidence="8">The sequence shown here is derived from an EMBL/GenBank/DDBJ whole genome shotgun (WGS) entry which is preliminary data.</text>
</comment>
<dbReference type="InterPro" id="IPR007110">
    <property type="entry name" value="Ig-like_dom"/>
</dbReference>
<dbReference type="InterPro" id="IPR001119">
    <property type="entry name" value="SLH_dom"/>
</dbReference>
<dbReference type="Gene3D" id="2.60.40.2700">
    <property type="match status" value="1"/>
</dbReference>
<name>A0A921LRP7_9ACTN</name>
<feature type="region of interest" description="Disordered" evidence="3">
    <location>
        <begin position="1889"/>
        <end position="1909"/>
    </location>
</feature>
<evidence type="ECO:0000313" key="9">
    <source>
        <dbReference type="Proteomes" id="UP000746751"/>
    </source>
</evidence>
<dbReference type="GO" id="GO:0005975">
    <property type="term" value="P:carbohydrate metabolic process"/>
    <property type="evidence" value="ECO:0007669"/>
    <property type="project" value="UniProtKB-ARBA"/>
</dbReference>
<keyword evidence="2" id="KW-0326">Glycosidase</keyword>
<dbReference type="SUPFAM" id="SSF49265">
    <property type="entry name" value="Fibronectin type III"/>
    <property type="match status" value="2"/>
</dbReference>
<feature type="domain" description="SLH" evidence="7">
    <location>
        <begin position="2155"/>
        <end position="2218"/>
    </location>
</feature>
<evidence type="ECO:0000256" key="2">
    <source>
        <dbReference type="ARBA" id="ARBA00023295"/>
    </source>
</evidence>
<feature type="domain" description="Fibronectin type-III" evidence="6">
    <location>
        <begin position="936"/>
        <end position="1047"/>
    </location>
</feature>
<dbReference type="PROSITE" id="PS50835">
    <property type="entry name" value="IG_LIKE"/>
    <property type="match status" value="1"/>
</dbReference>
<dbReference type="InterPro" id="IPR013783">
    <property type="entry name" value="Ig-like_fold"/>
</dbReference>
<dbReference type="EMBL" id="DYVF01000047">
    <property type="protein sequence ID" value="HJG31257.1"/>
    <property type="molecule type" value="Genomic_DNA"/>
</dbReference>
<dbReference type="Gene3D" id="2.60.40.10">
    <property type="entry name" value="Immunoglobulins"/>
    <property type="match status" value="2"/>
</dbReference>
<feature type="domain" description="Fibronectin type-III" evidence="6">
    <location>
        <begin position="1521"/>
        <end position="1617"/>
    </location>
</feature>